<accession>A0ACB8RE33</accession>
<sequence>MSIPTIKLNDGGEIPVLAFGTGSWLRGKAATEYVDNALNFGFSHIDTAAIYYNEDSVGTAIRESGIDRKDLYITTKYDGGDIQEAIRASLEKLGLKSVDLYLIHFPGLVEKDFGGAWAEFVKIKESGLARSIGVSNFTLEQLQTVVNTGTSIPAVNQIQFHAYNYASHKDLLEFSAKHGIVTEAFGSLACVSRTTLFLLRSSLSPPDARSPITTYPGGAVDSVLATIAARIGGTPAQVIFKWVLAKGAVVVTSTSRADRLKEYLAVTELPDLTEAEVASIDTAGAQGPPSPALKKLSKVLAALIAVLTVQLVVLLLVKYVVYKDR</sequence>
<evidence type="ECO:0000313" key="2">
    <source>
        <dbReference type="Proteomes" id="UP000814033"/>
    </source>
</evidence>
<proteinExistence type="predicted"/>
<dbReference type="Proteomes" id="UP000814033">
    <property type="component" value="Unassembled WGS sequence"/>
</dbReference>
<keyword evidence="2" id="KW-1185">Reference proteome</keyword>
<dbReference type="EMBL" id="MU276082">
    <property type="protein sequence ID" value="KAI0042147.1"/>
    <property type="molecule type" value="Genomic_DNA"/>
</dbReference>
<comment type="caution">
    <text evidence="1">The sequence shown here is derived from an EMBL/GenBank/DDBJ whole genome shotgun (WGS) entry which is preliminary data.</text>
</comment>
<reference evidence="1" key="2">
    <citation type="journal article" date="2022" name="New Phytol.">
        <title>Evolutionary transition to the ectomycorrhizal habit in the genomes of a hyperdiverse lineage of mushroom-forming fungi.</title>
        <authorList>
            <person name="Looney B."/>
            <person name="Miyauchi S."/>
            <person name="Morin E."/>
            <person name="Drula E."/>
            <person name="Courty P.E."/>
            <person name="Kohler A."/>
            <person name="Kuo A."/>
            <person name="LaButti K."/>
            <person name="Pangilinan J."/>
            <person name="Lipzen A."/>
            <person name="Riley R."/>
            <person name="Andreopoulos W."/>
            <person name="He G."/>
            <person name="Johnson J."/>
            <person name="Nolan M."/>
            <person name="Tritt A."/>
            <person name="Barry K.W."/>
            <person name="Grigoriev I.V."/>
            <person name="Nagy L.G."/>
            <person name="Hibbett D."/>
            <person name="Henrissat B."/>
            <person name="Matheny P.B."/>
            <person name="Labbe J."/>
            <person name="Martin F.M."/>
        </authorList>
    </citation>
    <scope>NUCLEOTIDE SEQUENCE</scope>
    <source>
        <strain evidence="1">FP105234-sp</strain>
    </source>
</reference>
<organism evidence="1 2">
    <name type="scientific">Auriscalpium vulgare</name>
    <dbReference type="NCBI Taxonomy" id="40419"/>
    <lineage>
        <taxon>Eukaryota</taxon>
        <taxon>Fungi</taxon>
        <taxon>Dikarya</taxon>
        <taxon>Basidiomycota</taxon>
        <taxon>Agaricomycotina</taxon>
        <taxon>Agaricomycetes</taxon>
        <taxon>Russulales</taxon>
        <taxon>Auriscalpiaceae</taxon>
        <taxon>Auriscalpium</taxon>
    </lineage>
</organism>
<gene>
    <name evidence="1" type="ORF">FA95DRAFT_1610448</name>
</gene>
<protein>
    <submittedName>
        <fullName evidence="1">Aldo/keto reductase</fullName>
    </submittedName>
</protein>
<name>A0ACB8RE33_9AGAM</name>
<reference evidence="1" key="1">
    <citation type="submission" date="2021-02" db="EMBL/GenBank/DDBJ databases">
        <authorList>
            <consortium name="DOE Joint Genome Institute"/>
            <person name="Ahrendt S."/>
            <person name="Looney B.P."/>
            <person name="Miyauchi S."/>
            <person name="Morin E."/>
            <person name="Drula E."/>
            <person name="Courty P.E."/>
            <person name="Chicoki N."/>
            <person name="Fauchery L."/>
            <person name="Kohler A."/>
            <person name="Kuo A."/>
            <person name="Labutti K."/>
            <person name="Pangilinan J."/>
            <person name="Lipzen A."/>
            <person name="Riley R."/>
            <person name="Andreopoulos W."/>
            <person name="He G."/>
            <person name="Johnson J."/>
            <person name="Barry K.W."/>
            <person name="Grigoriev I.V."/>
            <person name="Nagy L."/>
            <person name="Hibbett D."/>
            <person name="Henrissat B."/>
            <person name="Matheny P.B."/>
            <person name="Labbe J."/>
            <person name="Martin F."/>
        </authorList>
    </citation>
    <scope>NUCLEOTIDE SEQUENCE</scope>
    <source>
        <strain evidence="1">FP105234-sp</strain>
    </source>
</reference>
<evidence type="ECO:0000313" key="1">
    <source>
        <dbReference type="EMBL" id="KAI0042147.1"/>
    </source>
</evidence>